<protein>
    <recommendedName>
        <fullName evidence="2">Integrase core domain-containing protein</fullName>
    </recommendedName>
</protein>
<dbReference type="InterPro" id="IPR036397">
    <property type="entry name" value="RNaseH_sf"/>
</dbReference>
<dbReference type="Gene3D" id="3.30.420.10">
    <property type="entry name" value="Ribonuclease H-like superfamily/Ribonuclease H"/>
    <property type="match status" value="1"/>
</dbReference>
<dbReference type="PANTHER" id="PTHR46791:SF13">
    <property type="entry name" value="CLR5 DOMAIN-CONTAINING PROTEIN"/>
    <property type="match status" value="1"/>
</dbReference>
<feature type="region of interest" description="Disordered" evidence="1">
    <location>
        <begin position="103"/>
        <end position="125"/>
    </location>
</feature>
<dbReference type="SUPFAM" id="SSF53098">
    <property type="entry name" value="Ribonuclease H-like"/>
    <property type="match status" value="1"/>
</dbReference>
<name>A0AAW0NC20_9GOBI</name>
<comment type="caution">
    <text evidence="3">The sequence shown here is derived from an EMBL/GenBank/DDBJ whole genome shotgun (WGS) entry which is preliminary data.</text>
</comment>
<reference evidence="4" key="1">
    <citation type="submission" date="2024-04" db="EMBL/GenBank/DDBJ databases">
        <title>Salinicola lusitanus LLJ914,a marine bacterium isolated from the Okinawa Trough.</title>
        <authorList>
            <person name="Li J."/>
        </authorList>
    </citation>
    <scope>NUCLEOTIDE SEQUENCE [LARGE SCALE GENOMIC DNA]</scope>
</reference>
<dbReference type="Pfam" id="PF24764">
    <property type="entry name" value="rva_4"/>
    <property type="match status" value="1"/>
</dbReference>
<dbReference type="GO" id="GO:0003676">
    <property type="term" value="F:nucleic acid binding"/>
    <property type="evidence" value="ECO:0007669"/>
    <property type="project" value="InterPro"/>
</dbReference>
<dbReference type="PANTHER" id="PTHR46791">
    <property type="entry name" value="EXPRESSED PROTEIN"/>
    <property type="match status" value="1"/>
</dbReference>
<evidence type="ECO:0000313" key="3">
    <source>
        <dbReference type="EMBL" id="KAK7893049.1"/>
    </source>
</evidence>
<gene>
    <name evidence="3" type="ORF">WMY93_022201</name>
</gene>
<proteinExistence type="predicted"/>
<dbReference type="EMBL" id="JBBPFD010000016">
    <property type="protein sequence ID" value="KAK7893049.1"/>
    <property type="molecule type" value="Genomic_DNA"/>
</dbReference>
<dbReference type="InterPro" id="IPR012337">
    <property type="entry name" value="RNaseH-like_sf"/>
</dbReference>
<feature type="domain" description="Integrase core" evidence="2">
    <location>
        <begin position="195"/>
        <end position="335"/>
    </location>
</feature>
<accession>A0AAW0NC20</accession>
<dbReference type="InterPro" id="IPR058913">
    <property type="entry name" value="Integrase_dom_put"/>
</dbReference>
<dbReference type="Proteomes" id="UP001460270">
    <property type="component" value="Unassembled WGS sequence"/>
</dbReference>
<evidence type="ECO:0000259" key="2">
    <source>
        <dbReference type="Pfam" id="PF24764"/>
    </source>
</evidence>
<organism evidence="3 4">
    <name type="scientific">Mugilogobius chulae</name>
    <name type="common">yellowstripe goby</name>
    <dbReference type="NCBI Taxonomy" id="88201"/>
    <lineage>
        <taxon>Eukaryota</taxon>
        <taxon>Metazoa</taxon>
        <taxon>Chordata</taxon>
        <taxon>Craniata</taxon>
        <taxon>Vertebrata</taxon>
        <taxon>Euteleostomi</taxon>
        <taxon>Actinopterygii</taxon>
        <taxon>Neopterygii</taxon>
        <taxon>Teleostei</taxon>
        <taxon>Neoteleostei</taxon>
        <taxon>Acanthomorphata</taxon>
        <taxon>Gobiaria</taxon>
        <taxon>Gobiiformes</taxon>
        <taxon>Gobioidei</taxon>
        <taxon>Gobiidae</taxon>
        <taxon>Gobionellinae</taxon>
        <taxon>Mugilogobius</taxon>
    </lineage>
</organism>
<keyword evidence="4" id="KW-1185">Reference proteome</keyword>
<sequence length="355" mass="39994">MGETHLAPKTVFLPILPLQSPSVLPFQPSSYELSVTMASTLTPSACSEPSSSSAPPPPQFLLSPLCPTPSPARLLRGCLCYTPPLCLCHPVLHNLRPRSPFLSPLGPTPSHAAGPLPPPGLTRPTQNQTDLEELVSFVEEVLSGSGRLHGYRWLHHRAIQRGYVVSQETVRILLGLLDPNGVEMRRRRRLRRRQYTVRGPNALWHLDSYDKLKPYGIAINGCIDGFSRHIMWMEAYVTNSDPKVIADYYINTVTRVGGCPQRLRADPGTENAHVRDMQRFLRRNHTDLYAGDQSFIHGCSTANQRIESWWGILRRQCLQHWMDIFHTLKENGDFTGDFVDKNLAQFCFLNIIQVG</sequence>
<evidence type="ECO:0000256" key="1">
    <source>
        <dbReference type="SAM" id="MobiDB-lite"/>
    </source>
</evidence>
<evidence type="ECO:0000313" key="4">
    <source>
        <dbReference type="Proteomes" id="UP001460270"/>
    </source>
</evidence>
<dbReference type="AlphaFoldDB" id="A0AAW0NC20"/>